<keyword evidence="3" id="KW-1185">Reference proteome</keyword>
<dbReference type="PANTHER" id="PTHR31896">
    <property type="entry name" value="FAMILY REGULATORY PROTEIN, PUTATIVE (AFU_ORTHOLOGUE AFUA_3G14730)-RELATED"/>
    <property type="match status" value="1"/>
</dbReference>
<dbReference type="InterPro" id="IPR023213">
    <property type="entry name" value="CAT-like_dom_sf"/>
</dbReference>
<dbReference type="InterPro" id="IPR051283">
    <property type="entry name" value="Sec_Metabolite_Acyltrans"/>
</dbReference>
<dbReference type="Pfam" id="PF02458">
    <property type="entry name" value="Transferase"/>
    <property type="match status" value="1"/>
</dbReference>
<dbReference type="OrthoDB" id="1862401at2759"/>
<dbReference type="PANTHER" id="PTHR31896:SF43">
    <property type="entry name" value="PROTEIN ENHANCED PSEUDOMONAS SUSCEPTIBILITY 1"/>
    <property type="match status" value="1"/>
</dbReference>
<reference evidence="2 3" key="1">
    <citation type="submission" date="2018-04" db="EMBL/GenBank/DDBJ databases">
        <authorList>
            <person name="Vogel A."/>
        </authorList>
    </citation>
    <scope>NUCLEOTIDE SEQUENCE [LARGE SCALE GENOMIC DNA]</scope>
</reference>
<dbReference type="EMBL" id="OOIL02004704">
    <property type="protein sequence ID" value="VFQ92829.1"/>
    <property type="molecule type" value="Genomic_DNA"/>
</dbReference>
<organism evidence="2 3">
    <name type="scientific">Cuscuta campestris</name>
    <dbReference type="NCBI Taxonomy" id="132261"/>
    <lineage>
        <taxon>Eukaryota</taxon>
        <taxon>Viridiplantae</taxon>
        <taxon>Streptophyta</taxon>
        <taxon>Embryophyta</taxon>
        <taxon>Tracheophyta</taxon>
        <taxon>Spermatophyta</taxon>
        <taxon>Magnoliopsida</taxon>
        <taxon>eudicotyledons</taxon>
        <taxon>Gunneridae</taxon>
        <taxon>Pentapetalae</taxon>
        <taxon>asterids</taxon>
        <taxon>lamiids</taxon>
        <taxon>Solanales</taxon>
        <taxon>Convolvulaceae</taxon>
        <taxon>Cuscuteae</taxon>
        <taxon>Cuscuta</taxon>
        <taxon>Cuscuta subgen. Grammica</taxon>
        <taxon>Cuscuta sect. Cleistogrammica</taxon>
    </lineage>
</organism>
<evidence type="ECO:0008006" key="4">
    <source>
        <dbReference type="Google" id="ProtNLM"/>
    </source>
</evidence>
<evidence type="ECO:0000313" key="3">
    <source>
        <dbReference type="Proteomes" id="UP000595140"/>
    </source>
</evidence>
<protein>
    <recommendedName>
        <fullName evidence="4">Acetyltransferase</fullName>
    </recommendedName>
</protein>
<dbReference type="Proteomes" id="UP000595140">
    <property type="component" value="Unassembled WGS sequence"/>
</dbReference>
<dbReference type="AlphaFoldDB" id="A0A484MWE5"/>
<evidence type="ECO:0000256" key="1">
    <source>
        <dbReference type="ARBA" id="ARBA00022679"/>
    </source>
</evidence>
<name>A0A484MWE5_9ASTE</name>
<dbReference type="GO" id="GO:0016740">
    <property type="term" value="F:transferase activity"/>
    <property type="evidence" value="ECO:0007669"/>
    <property type="project" value="UniProtKB-KW"/>
</dbReference>
<accession>A0A484MWE5</accession>
<proteinExistence type="predicted"/>
<evidence type="ECO:0000313" key="2">
    <source>
        <dbReference type="EMBL" id="VFQ92829.1"/>
    </source>
</evidence>
<sequence length="458" mass="50522">MAEVVVISTSLVGAPSPASGERSGVSRMDLTPWDLQFLQVATIQKGLLFHKPNPQQQEEEQSRLFSSTPKLIHHLKTSLSSALSFYPPAAGRFAAETDEENHTSTLHVDCNNAGVEFVQAKAAGVTVAAILDPTNPDVSQILRPFFPLNGVLNADGIAKPLMGVQVTELHDGYFIACTLNHALADGTSFWNFFRSWSEISRRGCPQISKPPSLKRWFSGSIPCPIPLPPRKEFQSEIFSLSSPRTETMFRLSKENIAKLKEKANSEVMVTTTAAPIISSLMSYMAHLWRSVTRARNLEAQEEVHIMIIVGARQRMNLPEGYWGNAVVFETVTAKAGEVLGEGLGWAALQMKRGVQKYTEQEMMNQYVGWAKSPNFVGEKGLPANVLAISSSPRFDVYGQDFGWGRPVAVRSGGGNKHDGKTTLFAGREEGSVEIELCLHPNTLLRLRNDPEFLEYVTF</sequence>
<dbReference type="Gene3D" id="3.30.559.10">
    <property type="entry name" value="Chloramphenicol acetyltransferase-like domain"/>
    <property type="match status" value="2"/>
</dbReference>
<keyword evidence="1" id="KW-0808">Transferase</keyword>
<gene>
    <name evidence="2" type="ORF">CCAM_LOCUS34605</name>
</gene>